<evidence type="ECO:0000313" key="5">
    <source>
        <dbReference type="Proteomes" id="UP000612055"/>
    </source>
</evidence>
<dbReference type="EMBL" id="JAEHOE010000004">
    <property type="protein sequence ID" value="KAG2500175.1"/>
    <property type="molecule type" value="Genomic_DNA"/>
</dbReference>
<dbReference type="Pfam" id="PF02494">
    <property type="entry name" value="HYR"/>
    <property type="match status" value="3"/>
</dbReference>
<dbReference type="PANTHER" id="PTHR24273:SF32">
    <property type="entry name" value="HYALIN"/>
    <property type="match status" value="1"/>
</dbReference>
<feature type="domain" description="HYR" evidence="3">
    <location>
        <begin position="478"/>
        <end position="563"/>
    </location>
</feature>
<feature type="domain" description="HYR" evidence="3">
    <location>
        <begin position="272"/>
        <end position="354"/>
    </location>
</feature>
<feature type="signal peptide" evidence="2">
    <location>
        <begin position="1"/>
        <end position="28"/>
    </location>
</feature>
<feature type="domain" description="HYR" evidence="3">
    <location>
        <begin position="639"/>
        <end position="720"/>
    </location>
</feature>
<reference evidence="4" key="1">
    <citation type="journal article" date="2020" name="bioRxiv">
        <title>Comparative genomics of Chlamydomonas.</title>
        <authorList>
            <person name="Craig R.J."/>
            <person name="Hasan A.R."/>
            <person name="Ness R.W."/>
            <person name="Keightley P.D."/>
        </authorList>
    </citation>
    <scope>NUCLEOTIDE SEQUENCE</scope>
    <source>
        <strain evidence="4">CCAP 11/70</strain>
    </source>
</reference>
<comment type="caution">
    <text evidence="4">The sequence shown here is derived from an EMBL/GenBank/DDBJ whole genome shotgun (WGS) entry which is preliminary data.</text>
</comment>
<dbReference type="InterPro" id="IPR003410">
    <property type="entry name" value="HYR_dom"/>
</dbReference>
<accession>A0A835YC23</accession>
<evidence type="ECO:0000259" key="3">
    <source>
        <dbReference type="PROSITE" id="PS50825"/>
    </source>
</evidence>
<organism evidence="4 5">
    <name type="scientific">Edaphochlamys debaryana</name>
    <dbReference type="NCBI Taxonomy" id="47281"/>
    <lineage>
        <taxon>Eukaryota</taxon>
        <taxon>Viridiplantae</taxon>
        <taxon>Chlorophyta</taxon>
        <taxon>core chlorophytes</taxon>
        <taxon>Chlorophyceae</taxon>
        <taxon>CS clade</taxon>
        <taxon>Chlamydomonadales</taxon>
        <taxon>Chlamydomonadales incertae sedis</taxon>
        <taxon>Edaphochlamys</taxon>
    </lineage>
</organism>
<dbReference type="PANTHER" id="PTHR24273">
    <property type="entry name" value="FI04643P-RELATED"/>
    <property type="match status" value="1"/>
</dbReference>
<evidence type="ECO:0000313" key="4">
    <source>
        <dbReference type="EMBL" id="KAG2500175.1"/>
    </source>
</evidence>
<protein>
    <recommendedName>
        <fullName evidence="3">HYR domain-containing protein</fullName>
    </recommendedName>
</protein>
<name>A0A835YC23_9CHLO</name>
<keyword evidence="1" id="KW-0677">Repeat</keyword>
<evidence type="ECO:0000256" key="1">
    <source>
        <dbReference type="ARBA" id="ARBA00022737"/>
    </source>
</evidence>
<dbReference type="Proteomes" id="UP000612055">
    <property type="component" value="Unassembled WGS sequence"/>
</dbReference>
<gene>
    <name evidence="4" type="ORF">HYH03_001757</name>
</gene>
<dbReference type="OrthoDB" id="6515930at2759"/>
<dbReference type="AlphaFoldDB" id="A0A835YC23"/>
<keyword evidence="2" id="KW-0732">Signal</keyword>
<evidence type="ECO:0000256" key="2">
    <source>
        <dbReference type="SAM" id="SignalP"/>
    </source>
</evidence>
<keyword evidence="5" id="KW-1185">Reference proteome</keyword>
<dbReference type="PROSITE" id="PS50825">
    <property type="entry name" value="HYR"/>
    <property type="match status" value="3"/>
</dbReference>
<proteinExistence type="predicted"/>
<sequence length="856" mass="90477">MAPRRAFRGAPALLVAVAALLLASWASASHFRGSTLTYRIDNNDQLELTLTSSWAAGSLEYFYYYSADCAFTITNDINADQVGTLTDVSGSQYTTLRLVPGGLAAVPSNLSVETQTGGCRVLWYNQGRSSGNQIPVSLRVSVPGTQVYVDTDFLLEIADVSVGSPPVTNATFEGQELQQGATLTFNPGTSYTVTFTSSDPDQGAVLTAQTLTLPDGASLTGTPGPSPITSTFTWAPSAAVAGQSGTFQLIVTDDTNLQTTASFGYVVPEAPKDTDLPTFEDFNATDVTVEAPGPGGAYVEFFLPNATDATDPNPAVTCDHANGTFPLGTTLVTCTATDAAGNSLSRGFNIIVVNTTPPFFFNELNVLYPGVTHGDPFDLDNFTYPYPSPSNVDGNEEIPPWSDEVIYPLDDSPVWDVFPNITGAVTTLIARPAGGASTGSGSFAAASDTTEPTYVKVSLGVHVISCVATDFSNNTATKLYNLTVVDTTPPYFDTAFDLEDARTNEPYNFPYPTAHDAVDTNLTVVCDPPSGTAFPAGQTVVVCNATDFSGNSDSTSFFVLASTYCPDRSGYEVLHDTNWDVTASGGKDYQVGASEAQGVCDADPTCLAWNSYGYFYLGANTSLVTYPYTGLCTYTKLPADTTPPTITVRGPEMYGNATDSSGAVVDYTVTADDDRTESLNATCAPPSGSTFPVGTTTVNCTAADAAGNTAEASFKVTVNACGVSGFEYPLSNPPSVNTVDNGTTLALRWDMGGDFGNEIITPGFPRLWAVDCGSFEDSNDTALSYEPTLKYNSLFAIRFGLPPPLFCLNPRFSDGRYALGYDLRGRRVAPGCYQLQLQLTTCPGVTHAAYLNVTQA</sequence>
<feature type="chain" id="PRO_5032752836" description="HYR domain-containing protein" evidence="2">
    <location>
        <begin position="29"/>
        <end position="856"/>
    </location>
</feature>